<name>A0A3N4L419_9PEZI</name>
<reference evidence="1 2" key="1">
    <citation type="journal article" date="2018" name="Nat. Ecol. Evol.">
        <title>Pezizomycetes genomes reveal the molecular basis of ectomycorrhizal truffle lifestyle.</title>
        <authorList>
            <person name="Murat C."/>
            <person name="Payen T."/>
            <person name="Noel B."/>
            <person name="Kuo A."/>
            <person name="Morin E."/>
            <person name="Chen J."/>
            <person name="Kohler A."/>
            <person name="Krizsan K."/>
            <person name="Balestrini R."/>
            <person name="Da Silva C."/>
            <person name="Montanini B."/>
            <person name="Hainaut M."/>
            <person name="Levati E."/>
            <person name="Barry K.W."/>
            <person name="Belfiori B."/>
            <person name="Cichocki N."/>
            <person name="Clum A."/>
            <person name="Dockter R.B."/>
            <person name="Fauchery L."/>
            <person name="Guy J."/>
            <person name="Iotti M."/>
            <person name="Le Tacon F."/>
            <person name="Lindquist E.A."/>
            <person name="Lipzen A."/>
            <person name="Malagnac F."/>
            <person name="Mello A."/>
            <person name="Molinier V."/>
            <person name="Miyauchi S."/>
            <person name="Poulain J."/>
            <person name="Riccioni C."/>
            <person name="Rubini A."/>
            <person name="Sitrit Y."/>
            <person name="Splivallo R."/>
            <person name="Traeger S."/>
            <person name="Wang M."/>
            <person name="Zifcakova L."/>
            <person name="Wipf D."/>
            <person name="Zambonelli A."/>
            <person name="Paolocci F."/>
            <person name="Nowrousian M."/>
            <person name="Ottonello S."/>
            <person name="Baldrian P."/>
            <person name="Spatafora J.W."/>
            <person name="Henrissat B."/>
            <person name="Nagy L.G."/>
            <person name="Aury J.M."/>
            <person name="Wincker P."/>
            <person name="Grigoriev I.V."/>
            <person name="Bonfante P."/>
            <person name="Martin F.M."/>
        </authorList>
    </citation>
    <scope>NUCLEOTIDE SEQUENCE [LARGE SCALE GENOMIC DNA]</scope>
    <source>
        <strain evidence="1 2">CCBAS932</strain>
    </source>
</reference>
<keyword evidence="2" id="KW-1185">Reference proteome</keyword>
<gene>
    <name evidence="1" type="ORF">P167DRAFT_581136</name>
</gene>
<protein>
    <submittedName>
        <fullName evidence="1">Uncharacterized protein</fullName>
    </submittedName>
</protein>
<proteinExistence type="predicted"/>
<organism evidence="1 2">
    <name type="scientific">Morchella conica CCBAS932</name>
    <dbReference type="NCBI Taxonomy" id="1392247"/>
    <lineage>
        <taxon>Eukaryota</taxon>
        <taxon>Fungi</taxon>
        <taxon>Dikarya</taxon>
        <taxon>Ascomycota</taxon>
        <taxon>Pezizomycotina</taxon>
        <taxon>Pezizomycetes</taxon>
        <taxon>Pezizales</taxon>
        <taxon>Morchellaceae</taxon>
        <taxon>Morchella</taxon>
    </lineage>
</organism>
<dbReference type="AlphaFoldDB" id="A0A3N4L419"/>
<feature type="non-terminal residue" evidence="1">
    <location>
        <position position="1"/>
    </location>
</feature>
<evidence type="ECO:0000313" key="1">
    <source>
        <dbReference type="EMBL" id="RPB17617.1"/>
    </source>
</evidence>
<dbReference type="InParanoid" id="A0A3N4L419"/>
<evidence type="ECO:0000313" key="2">
    <source>
        <dbReference type="Proteomes" id="UP000277580"/>
    </source>
</evidence>
<sequence>LTTQFFHITLSRQRTIYHTINHPPSITPHPHINCPTKIIPIQTTIITKAKHANMAPMTVHEWRRRLSDTLSNSTNDISANPHDSAVAYEIYRFNRIHDLERTLEMRKTELEEILERVNSDHQKKLELDELFASLDAEDSQMKPNAADGQNTKLEGLEEHLVHKRLQIGGDAVSNRNYLYEWLGIAAADKEGLEGLKIDGPGLGDVEIARVRGTEEGAVNGLENLENE</sequence>
<dbReference type="OrthoDB" id="10373981at2759"/>
<accession>A0A3N4L419</accession>
<dbReference type="Proteomes" id="UP000277580">
    <property type="component" value="Unassembled WGS sequence"/>
</dbReference>
<dbReference type="EMBL" id="ML119105">
    <property type="protein sequence ID" value="RPB17617.1"/>
    <property type="molecule type" value="Genomic_DNA"/>
</dbReference>